<keyword evidence="1" id="KW-0812">Transmembrane</keyword>
<organism evidence="2 3">
    <name type="scientific">Candidatus Nitrosotenuis cloacae</name>
    <dbReference type="NCBI Taxonomy" id="1603555"/>
    <lineage>
        <taxon>Archaea</taxon>
        <taxon>Nitrososphaerota</taxon>
        <taxon>Candidatus Nitrosotenuis</taxon>
    </lineage>
</organism>
<dbReference type="KEGG" id="tah:SU86_003595"/>
<feature type="transmembrane region" description="Helical" evidence="1">
    <location>
        <begin position="50"/>
        <end position="68"/>
    </location>
</feature>
<keyword evidence="1" id="KW-0472">Membrane</keyword>
<evidence type="ECO:0000313" key="2">
    <source>
        <dbReference type="EMBL" id="AJZ75606.1"/>
    </source>
</evidence>
<accession>A0A3G1B1Y4</accession>
<dbReference type="EMBL" id="CP011097">
    <property type="protein sequence ID" value="AJZ75606.1"/>
    <property type="molecule type" value="Genomic_DNA"/>
</dbReference>
<dbReference type="Proteomes" id="UP000266745">
    <property type="component" value="Chromosome"/>
</dbReference>
<keyword evidence="1" id="KW-1133">Transmembrane helix</keyword>
<dbReference type="OrthoDB" id="7862at2157"/>
<gene>
    <name evidence="2" type="ORF">SU86_003595</name>
</gene>
<feature type="transmembrane region" description="Helical" evidence="1">
    <location>
        <begin position="136"/>
        <end position="159"/>
    </location>
</feature>
<feature type="transmembrane region" description="Helical" evidence="1">
    <location>
        <begin position="165"/>
        <end position="190"/>
    </location>
</feature>
<dbReference type="AlphaFoldDB" id="A0A3G1B1Y4"/>
<evidence type="ECO:0000313" key="3">
    <source>
        <dbReference type="Proteomes" id="UP000266745"/>
    </source>
</evidence>
<name>A0A3G1B1Y4_9ARCH</name>
<feature type="transmembrane region" description="Helical" evidence="1">
    <location>
        <begin position="100"/>
        <end position="124"/>
    </location>
</feature>
<evidence type="ECO:0008006" key="4">
    <source>
        <dbReference type="Google" id="ProtNLM"/>
    </source>
</evidence>
<proteinExistence type="predicted"/>
<dbReference type="RefSeq" id="WP_048188426.1">
    <property type="nucleotide sequence ID" value="NZ_CP011097.1"/>
</dbReference>
<sequence>MEEIFAVFYQLWYFGIFVLMFILNLAPILMPPTWIVLVSFRALDPTLNPLALALIGASAATLGRFVLLKASSYFTKFLSEERKSSLDKIQNFLQSKKLGYFGTSFVFAATPLPDNILFITYGLMRAKNLQIYCGYWLGRFVAYLVMLSVSDVVLTPFLTMFEERYVGVLVVDVASIGMMILFASINWNVLISEKKIRFVKPRFWKL</sequence>
<evidence type="ECO:0000256" key="1">
    <source>
        <dbReference type="SAM" id="Phobius"/>
    </source>
</evidence>
<dbReference type="GeneID" id="24875475"/>
<feature type="transmembrane region" description="Helical" evidence="1">
    <location>
        <begin position="12"/>
        <end position="38"/>
    </location>
</feature>
<keyword evidence="3" id="KW-1185">Reference proteome</keyword>
<reference evidence="2 3" key="1">
    <citation type="journal article" date="2016" name="Sci. Rep.">
        <title>A novel ammonia-oxidizing archaeon from wastewater treatment plant: Its enrichment, physiological and genomic characteristics.</title>
        <authorList>
            <person name="Li Y."/>
            <person name="Ding K."/>
            <person name="Wen X."/>
            <person name="Zhang B."/>
            <person name="Shen B."/>
            <person name="Yang Y."/>
        </authorList>
    </citation>
    <scope>NUCLEOTIDE SEQUENCE [LARGE SCALE GENOMIC DNA]</scope>
    <source>
        <strain evidence="2 3">SAT1</strain>
    </source>
</reference>
<protein>
    <recommendedName>
        <fullName evidence="4">DedA family protein</fullName>
    </recommendedName>
</protein>